<evidence type="ECO:0008006" key="4">
    <source>
        <dbReference type="Google" id="ProtNLM"/>
    </source>
</evidence>
<protein>
    <recommendedName>
        <fullName evidence="4">Secreted protein</fullName>
    </recommendedName>
</protein>
<evidence type="ECO:0000313" key="2">
    <source>
        <dbReference type="EMBL" id="KAK6301832.1"/>
    </source>
</evidence>
<keyword evidence="3" id="KW-1185">Reference proteome</keyword>
<feature type="chain" id="PRO_5043051504" description="Secreted protein" evidence="1">
    <location>
        <begin position="21"/>
        <end position="70"/>
    </location>
</feature>
<keyword evidence="1" id="KW-0732">Signal</keyword>
<gene>
    <name evidence="2" type="ORF">J4Q44_G00278850</name>
</gene>
<reference evidence="2 3" key="1">
    <citation type="submission" date="2021-04" db="EMBL/GenBank/DDBJ databases">
        <authorList>
            <person name="De Guttry C."/>
            <person name="Zahm M."/>
            <person name="Klopp C."/>
            <person name="Cabau C."/>
            <person name="Louis A."/>
            <person name="Berthelot C."/>
            <person name="Parey E."/>
            <person name="Roest Crollius H."/>
            <person name="Montfort J."/>
            <person name="Robinson-Rechavi M."/>
            <person name="Bucao C."/>
            <person name="Bouchez O."/>
            <person name="Gislard M."/>
            <person name="Lluch J."/>
            <person name="Milhes M."/>
            <person name="Lampietro C."/>
            <person name="Lopez Roques C."/>
            <person name="Donnadieu C."/>
            <person name="Braasch I."/>
            <person name="Desvignes T."/>
            <person name="Postlethwait J."/>
            <person name="Bobe J."/>
            <person name="Wedekind C."/>
            <person name="Guiguen Y."/>
        </authorList>
    </citation>
    <scope>NUCLEOTIDE SEQUENCE [LARGE SCALE GENOMIC DNA]</scope>
    <source>
        <strain evidence="2">Cs_M1</strain>
        <tissue evidence="2">Blood</tissue>
    </source>
</reference>
<proteinExistence type="predicted"/>
<comment type="caution">
    <text evidence="2">The sequence shown here is derived from an EMBL/GenBank/DDBJ whole genome shotgun (WGS) entry which is preliminary data.</text>
</comment>
<dbReference type="EMBL" id="JAGTTL010000026">
    <property type="protein sequence ID" value="KAK6301832.1"/>
    <property type="molecule type" value="Genomic_DNA"/>
</dbReference>
<dbReference type="AlphaFoldDB" id="A0AAN8KZH4"/>
<evidence type="ECO:0000256" key="1">
    <source>
        <dbReference type="SAM" id="SignalP"/>
    </source>
</evidence>
<accession>A0AAN8KZH4</accession>
<feature type="signal peptide" evidence="1">
    <location>
        <begin position="1"/>
        <end position="20"/>
    </location>
</feature>
<evidence type="ECO:0000313" key="3">
    <source>
        <dbReference type="Proteomes" id="UP001356427"/>
    </source>
</evidence>
<name>A0AAN8KZH4_9TELE</name>
<dbReference type="Proteomes" id="UP001356427">
    <property type="component" value="Unassembled WGS sequence"/>
</dbReference>
<sequence>MARNRLHLTLPLLLAVNCQTCDWCWLHTTPGGFVVQQRHGNPPTILGAVTENWADAVARHQSRFRVMEDT</sequence>
<organism evidence="2 3">
    <name type="scientific">Coregonus suidteri</name>
    <dbReference type="NCBI Taxonomy" id="861788"/>
    <lineage>
        <taxon>Eukaryota</taxon>
        <taxon>Metazoa</taxon>
        <taxon>Chordata</taxon>
        <taxon>Craniata</taxon>
        <taxon>Vertebrata</taxon>
        <taxon>Euteleostomi</taxon>
        <taxon>Actinopterygii</taxon>
        <taxon>Neopterygii</taxon>
        <taxon>Teleostei</taxon>
        <taxon>Protacanthopterygii</taxon>
        <taxon>Salmoniformes</taxon>
        <taxon>Salmonidae</taxon>
        <taxon>Coregoninae</taxon>
        <taxon>Coregonus</taxon>
    </lineage>
</organism>